<protein>
    <submittedName>
        <fullName evidence="2">Uncharacterized protein</fullName>
    </submittedName>
</protein>
<dbReference type="EMBL" id="JASCZI010211682">
    <property type="protein sequence ID" value="MED6195852.1"/>
    <property type="molecule type" value="Genomic_DNA"/>
</dbReference>
<dbReference type="Proteomes" id="UP001341840">
    <property type="component" value="Unassembled WGS sequence"/>
</dbReference>
<evidence type="ECO:0000313" key="3">
    <source>
        <dbReference type="Proteomes" id="UP001341840"/>
    </source>
</evidence>
<organism evidence="2 3">
    <name type="scientific">Stylosanthes scabra</name>
    <dbReference type="NCBI Taxonomy" id="79078"/>
    <lineage>
        <taxon>Eukaryota</taxon>
        <taxon>Viridiplantae</taxon>
        <taxon>Streptophyta</taxon>
        <taxon>Embryophyta</taxon>
        <taxon>Tracheophyta</taxon>
        <taxon>Spermatophyta</taxon>
        <taxon>Magnoliopsida</taxon>
        <taxon>eudicotyledons</taxon>
        <taxon>Gunneridae</taxon>
        <taxon>Pentapetalae</taxon>
        <taxon>rosids</taxon>
        <taxon>fabids</taxon>
        <taxon>Fabales</taxon>
        <taxon>Fabaceae</taxon>
        <taxon>Papilionoideae</taxon>
        <taxon>50 kb inversion clade</taxon>
        <taxon>dalbergioids sensu lato</taxon>
        <taxon>Dalbergieae</taxon>
        <taxon>Pterocarpus clade</taxon>
        <taxon>Stylosanthes</taxon>
    </lineage>
</organism>
<comment type="caution">
    <text evidence="2">The sequence shown here is derived from an EMBL/GenBank/DDBJ whole genome shotgun (WGS) entry which is preliminary data.</text>
</comment>
<evidence type="ECO:0000256" key="1">
    <source>
        <dbReference type="SAM" id="MobiDB-lite"/>
    </source>
</evidence>
<feature type="compositionally biased region" description="Basic and acidic residues" evidence="1">
    <location>
        <begin position="8"/>
        <end position="20"/>
    </location>
</feature>
<proteinExistence type="predicted"/>
<gene>
    <name evidence="2" type="ORF">PIB30_041800</name>
</gene>
<accession>A0ABU6XDU2</accession>
<keyword evidence="3" id="KW-1185">Reference proteome</keyword>
<feature type="region of interest" description="Disordered" evidence="1">
    <location>
        <begin position="1"/>
        <end position="32"/>
    </location>
</feature>
<sequence>MALGDVPEEGHEKMLEENRRTRPGPMHRQDKSCRKRKICTDSTAYSTSSEHWLRERILLPRRCSFLMPVPDRLMSFMVEAGFGMPSSCGISFSTLYSFQHLWSIGGRSPIRSISRGLDPWEMVDQYFGTRPPVPANGPSTKEAFAIRMVWLRERLQYIPTDADEPTLRQLIEYQQPGQDQQEGRLLHWRSRLDRVTLDEELRFRWTPYITQGMQALIPDWMRSQARQKRQCMPDRLVEWYDGWRRRRTPEVIVTVHDGDFRGTQQYYEWRLNRSGSKR</sequence>
<evidence type="ECO:0000313" key="2">
    <source>
        <dbReference type="EMBL" id="MED6195852.1"/>
    </source>
</evidence>
<name>A0ABU6XDU2_9FABA</name>
<reference evidence="2 3" key="1">
    <citation type="journal article" date="2023" name="Plants (Basel)">
        <title>Bridging the Gap: Combining Genomics and Transcriptomics Approaches to Understand Stylosanthes scabra, an Orphan Legume from the Brazilian Caatinga.</title>
        <authorList>
            <person name="Ferreira-Neto J.R.C."/>
            <person name="da Silva M.D."/>
            <person name="Binneck E."/>
            <person name="de Melo N.F."/>
            <person name="da Silva R.H."/>
            <person name="de Melo A.L.T.M."/>
            <person name="Pandolfi V."/>
            <person name="Bustamante F.O."/>
            <person name="Brasileiro-Vidal A.C."/>
            <person name="Benko-Iseppon A.M."/>
        </authorList>
    </citation>
    <scope>NUCLEOTIDE SEQUENCE [LARGE SCALE GENOMIC DNA]</scope>
    <source>
        <tissue evidence="2">Leaves</tissue>
    </source>
</reference>